<dbReference type="OrthoDB" id="5480566at2"/>
<accession>A0A364RGN6</accession>
<feature type="domain" description="Tail specific protease" evidence="2">
    <location>
        <begin position="259"/>
        <end position="447"/>
    </location>
</feature>
<dbReference type="GO" id="GO:0008236">
    <property type="term" value="F:serine-type peptidase activity"/>
    <property type="evidence" value="ECO:0007669"/>
    <property type="project" value="InterPro"/>
</dbReference>
<gene>
    <name evidence="3" type="ORF">DP923_05390</name>
</gene>
<dbReference type="InterPro" id="IPR005151">
    <property type="entry name" value="Tail-specific_protease"/>
</dbReference>
<evidence type="ECO:0000313" key="3">
    <source>
        <dbReference type="EMBL" id="RAU83434.1"/>
    </source>
</evidence>
<keyword evidence="1" id="KW-0732">Signal</keyword>
<dbReference type="GO" id="GO:0006508">
    <property type="term" value="P:proteolysis"/>
    <property type="evidence" value="ECO:0007669"/>
    <property type="project" value="InterPro"/>
</dbReference>
<sequence length="478" mass="53378">MRSTICLPFILLFTTFQVAFAQSKEVKFAAADVKTDLAYLYNTLQEAHYNLYAYVSKNKYDKAYRNLVKSVGEDSVSLLETTKLFQKLAATGNAGHCEVDFAVQPYIAFAQDGGMVFPLELAFENGKAYVRKSYTSNTAIAPGDQLQSINGKPIGQIQKAIHPYLSAERVYFKNAKLEFWSFPRLYWSTFGARDTFIVKVKKATGKTESYTLEAIPVMTYETERGGEILSAAPTFSYHNEVAYLNPGPFSSSAADGEQQFKAYIDSVFADIHQKKANTLILDLRNHAGGHNAYSDHLISYFADKPFRWFSSFQIKTSKVLKEHTLKNTPDTTDAYTKAILSHQNGETFAYDQPMQNPVPAARRFKGKVYVLINRQTYSMAAVSAALIQDYGFAELVGEETGDVPTLYASQFSFPLPKTGIIAKVPKGYIVRPNGNEKLAGVKPDYVVADHLLAGEDEILNYTLYTLLNKKMPEQASVK</sequence>
<evidence type="ECO:0000256" key="1">
    <source>
        <dbReference type="SAM" id="SignalP"/>
    </source>
</evidence>
<dbReference type="Pfam" id="PF03572">
    <property type="entry name" value="Peptidase_S41"/>
    <property type="match status" value="1"/>
</dbReference>
<dbReference type="GO" id="GO:0007165">
    <property type="term" value="P:signal transduction"/>
    <property type="evidence" value="ECO:0007669"/>
    <property type="project" value="TreeGrafter"/>
</dbReference>
<dbReference type="InterPro" id="IPR029045">
    <property type="entry name" value="ClpP/crotonase-like_dom_sf"/>
</dbReference>
<dbReference type="GO" id="GO:0004175">
    <property type="term" value="F:endopeptidase activity"/>
    <property type="evidence" value="ECO:0007669"/>
    <property type="project" value="TreeGrafter"/>
</dbReference>
<dbReference type="Proteomes" id="UP000251692">
    <property type="component" value="Unassembled WGS sequence"/>
</dbReference>
<dbReference type="GO" id="GO:0030288">
    <property type="term" value="C:outer membrane-bounded periplasmic space"/>
    <property type="evidence" value="ECO:0007669"/>
    <property type="project" value="TreeGrafter"/>
</dbReference>
<dbReference type="SUPFAM" id="SSF52096">
    <property type="entry name" value="ClpP/crotonase"/>
    <property type="match status" value="1"/>
</dbReference>
<dbReference type="Gene3D" id="3.90.226.10">
    <property type="entry name" value="2-enoyl-CoA Hydratase, Chain A, domain 1"/>
    <property type="match status" value="1"/>
</dbReference>
<reference evidence="3 4" key="2">
    <citation type="submission" date="2018-07" db="EMBL/GenBank/DDBJ databases">
        <title>Pontibacter sp. 2b14 genomic sequence and assembly.</title>
        <authorList>
            <person name="Du Z.-J."/>
        </authorList>
    </citation>
    <scope>NUCLEOTIDE SEQUENCE [LARGE SCALE GENOMIC DNA]</scope>
    <source>
        <strain evidence="3 4">2b14</strain>
    </source>
</reference>
<comment type="caution">
    <text evidence="3">The sequence shown here is derived from an EMBL/GenBank/DDBJ whole genome shotgun (WGS) entry which is preliminary data.</text>
</comment>
<keyword evidence="4" id="KW-1185">Reference proteome</keyword>
<name>A0A364RGN6_9BACT</name>
<organism evidence="3 4">
    <name type="scientific">Pontibacter arcticus</name>
    <dbReference type="NCBI Taxonomy" id="2080288"/>
    <lineage>
        <taxon>Bacteria</taxon>
        <taxon>Pseudomonadati</taxon>
        <taxon>Bacteroidota</taxon>
        <taxon>Cytophagia</taxon>
        <taxon>Cytophagales</taxon>
        <taxon>Hymenobacteraceae</taxon>
        <taxon>Pontibacter</taxon>
    </lineage>
</organism>
<dbReference type="RefSeq" id="WP_112305582.1">
    <property type="nucleotide sequence ID" value="NZ_QMDV01000002.1"/>
</dbReference>
<protein>
    <submittedName>
        <fullName evidence="3">Peptidase S41</fullName>
    </submittedName>
</protein>
<dbReference type="PANTHER" id="PTHR32060:SF30">
    <property type="entry name" value="CARBOXY-TERMINAL PROCESSING PROTEASE CTPA"/>
    <property type="match status" value="1"/>
</dbReference>
<dbReference type="AlphaFoldDB" id="A0A364RGN6"/>
<proteinExistence type="predicted"/>
<feature type="signal peptide" evidence="1">
    <location>
        <begin position="1"/>
        <end position="21"/>
    </location>
</feature>
<feature type="chain" id="PRO_5016960299" evidence="1">
    <location>
        <begin position="22"/>
        <end position="478"/>
    </location>
</feature>
<evidence type="ECO:0000259" key="2">
    <source>
        <dbReference type="Pfam" id="PF03572"/>
    </source>
</evidence>
<dbReference type="PANTHER" id="PTHR32060">
    <property type="entry name" value="TAIL-SPECIFIC PROTEASE"/>
    <property type="match status" value="1"/>
</dbReference>
<reference evidence="3 4" key="1">
    <citation type="submission" date="2018-06" db="EMBL/GenBank/DDBJ databases">
        <authorList>
            <person name="Liu Z.-W."/>
        </authorList>
    </citation>
    <scope>NUCLEOTIDE SEQUENCE [LARGE SCALE GENOMIC DNA]</scope>
    <source>
        <strain evidence="3 4">2b14</strain>
    </source>
</reference>
<dbReference type="EMBL" id="QMDV01000002">
    <property type="protein sequence ID" value="RAU83434.1"/>
    <property type="molecule type" value="Genomic_DNA"/>
</dbReference>
<evidence type="ECO:0000313" key="4">
    <source>
        <dbReference type="Proteomes" id="UP000251692"/>
    </source>
</evidence>